<dbReference type="Gene3D" id="3.30.420.10">
    <property type="entry name" value="Ribonuclease H-like superfamily/Ribonuclease H"/>
    <property type="match status" value="1"/>
</dbReference>
<proteinExistence type="predicted"/>
<evidence type="ECO:0000259" key="1">
    <source>
        <dbReference type="PROSITE" id="PS50994"/>
    </source>
</evidence>
<dbReference type="InterPro" id="IPR050951">
    <property type="entry name" value="Retrovirus_Pol_polyprotein"/>
</dbReference>
<protein>
    <recommendedName>
        <fullName evidence="1">Integrase catalytic domain-containing protein</fullName>
    </recommendedName>
</protein>
<reference evidence="2 3" key="1">
    <citation type="submission" date="2024-04" db="EMBL/GenBank/DDBJ databases">
        <authorList>
            <person name="Fracassetti M."/>
        </authorList>
    </citation>
    <scope>NUCLEOTIDE SEQUENCE [LARGE SCALE GENOMIC DNA]</scope>
</reference>
<dbReference type="PROSITE" id="PS50994">
    <property type="entry name" value="INTEGRASE"/>
    <property type="match status" value="1"/>
</dbReference>
<dbReference type="GO" id="GO:0003676">
    <property type="term" value="F:nucleic acid binding"/>
    <property type="evidence" value="ECO:0007669"/>
    <property type="project" value="InterPro"/>
</dbReference>
<dbReference type="InterPro" id="IPR012337">
    <property type="entry name" value="RNaseH-like_sf"/>
</dbReference>
<dbReference type="PANTHER" id="PTHR37984">
    <property type="entry name" value="PROTEIN CBG26694"/>
    <property type="match status" value="1"/>
</dbReference>
<dbReference type="AlphaFoldDB" id="A0AAV2CWT4"/>
<organism evidence="2 3">
    <name type="scientific">Linum trigynum</name>
    <dbReference type="NCBI Taxonomy" id="586398"/>
    <lineage>
        <taxon>Eukaryota</taxon>
        <taxon>Viridiplantae</taxon>
        <taxon>Streptophyta</taxon>
        <taxon>Embryophyta</taxon>
        <taxon>Tracheophyta</taxon>
        <taxon>Spermatophyta</taxon>
        <taxon>Magnoliopsida</taxon>
        <taxon>eudicotyledons</taxon>
        <taxon>Gunneridae</taxon>
        <taxon>Pentapetalae</taxon>
        <taxon>rosids</taxon>
        <taxon>fabids</taxon>
        <taxon>Malpighiales</taxon>
        <taxon>Linaceae</taxon>
        <taxon>Linum</taxon>
    </lineage>
</organism>
<accession>A0AAV2CWT4</accession>
<feature type="domain" description="Integrase catalytic" evidence="1">
    <location>
        <begin position="1"/>
        <end position="159"/>
    </location>
</feature>
<gene>
    <name evidence="2" type="ORF">LTRI10_LOCUS8396</name>
</gene>
<dbReference type="PANTHER" id="PTHR37984:SF5">
    <property type="entry name" value="PROTEIN NYNRIN-LIKE"/>
    <property type="match status" value="1"/>
</dbReference>
<dbReference type="InterPro" id="IPR036397">
    <property type="entry name" value="RNaseH_sf"/>
</dbReference>
<sequence length="179" mass="20685">MDIIVRLPPSGGKTVLLVVVDRLMKYAHFMALSHPYTARTVSEQFVQGVIHHHGFPRSIFSDWDALFLGKLWKEVFALAQTELRMSSGYHPQLDGQTEVVNKHLEQYLRCFAHQQPRSWLAMLPWEELWYTTTYNRSIQMTPFEALYGCAPPTLVRYQSGSSSVDAVDRWLAVRDEVLE</sequence>
<keyword evidence="3" id="KW-1185">Reference proteome</keyword>
<dbReference type="InterPro" id="IPR001584">
    <property type="entry name" value="Integrase_cat-core"/>
</dbReference>
<evidence type="ECO:0000313" key="2">
    <source>
        <dbReference type="EMBL" id="CAL1360997.1"/>
    </source>
</evidence>
<dbReference type="GO" id="GO:0015074">
    <property type="term" value="P:DNA integration"/>
    <property type="evidence" value="ECO:0007669"/>
    <property type="project" value="InterPro"/>
</dbReference>
<name>A0AAV2CWT4_9ROSI</name>
<evidence type="ECO:0000313" key="3">
    <source>
        <dbReference type="Proteomes" id="UP001497516"/>
    </source>
</evidence>
<dbReference type="Proteomes" id="UP001497516">
    <property type="component" value="Chromosome 10"/>
</dbReference>
<dbReference type="EMBL" id="OZ034814">
    <property type="protein sequence ID" value="CAL1360997.1"/>
    <property type="molecule type" value="Genomic_DNA"/>
</dbReference>
<dbReference type="SUPFAM" id="SSF53098">
    <property type="entry name" value="Ribonuclease H-like"/>
    <property type="match status" value="1"/>
</dbReference>